<dbReference type="NCBIfam" id="TIGR02867">
    <property type="entry name" value="spore_II_P"/>
    <property type="match status" value="1"/>
</dbReference>
<dbReference type="AlphaFoldDB" id="F6B8G8"/>
<dbReference type="Pfam" id="PF07454">
    <property type="entry name" value="SpoIIP"/>
    <property type="match status" value="1"/>
</dbReference>
<sequence length="372" mass="41372" precursor="true">MYRIYLRRWHRNRRPGTGFFLLSVMLMALFVFFYFSPLQVNTRQVMVNTVTWLVKKAIQDPRGMVLTSMPALAWHDTPEEMESPGRALLTWLMGVAGIDLNAYGIIRAQIPLLAQVAPAGVPTVTVEPEKSVGQEQPIISHDLSTDTLVGIYNTHTGETYSLTDGTDRLNGKKGGVVTVAEEIAGVLEKEFAIRVARSDTIHDKQYATSYLESEKTARALVAQNPKMIALLDVHRDAGRSREESLVQVNGRKVAPILIIIGSDARRPFPNWQQNYDFACRVAAKLDELYPGLCQGVRVKEGRYNQFLHPGAILVEVGTANNSLAEAIASGEMLARALGQIINEEIKSKKTVKSKPDQAVDQTVSTLCFNYWK</sequence>
<keyword evidence="1" id="KW-1133">Transmembrane helix</keyword>
<dbReference type="InterPro" id="IPR010897">
    <property type="entry name" value="Spore_II_P"/>
</dbReference>
<dbReference type="KEGG" id="dca:Desca_1888"/>
<organism evidence="2 3">
    <name type="scientific">Desulfotomaculum nigrificans (strain DSM 14880 / VKM B-2319 / CO-1-SRB)</name>
    <name type="common">Desulfotomaculum carboxydivorans</name>
    <dbReference type="NCBI Taxonomy" id="868595"/>
    <lineage>
        <taxon>Bacteria</taxon>
        <taxon>Bacillati</taxon>
        <taxon>Bacillota</taxon>
        <taxon>Clostridia</taxon>
        <taxon>Eubacteriales</taxon>
        <taxon>Desulfotomaculaceae</taxon>
        <taxon>Desulfotomaculum</taxon>
    </lineage>
</organism>
<evidence type="ECO:0000256" key="1">
    <source>
        <dbReference type="SAM" id="Phobius"/>
    </source>
</evidence>
<evidence type="ECO:0000313" key="2">
    <source>
        <dbReference type="EMBL" id="AEF94732.1"/>
    </source>
</evidence>
<keyword evidence="1" id="KW-0812">Transmembrane</keyword>
<dbReference type="EMBL" id="CP002736">
    <property type="protein sequence ID" value="AEF94732.1"/>
    <property type="molecule type" value="Genomic_DNA"/>
</dbReference>
<dbReference type="STRING" id="868595.Desca_1888"/>
<proteinExistence type="predicted"/>
<protein>
    <submittedName>
        <fullName evidence="2">Stage II sporulation protein P</fullName>
    </submittedName>
</protein>
<evidence type="ECO:0000313" key="3">
    <source>
        <dbReference type="Proteomes" id="UP000009226"/>
    </source>
</evidence>
<gene>
    <name evidence="2" type="ordered locus">Desca_1888</name>
</gene>
<name>F6B8G8_DESCC</name>
<reference evidence="2 3" key="1">
    <citation type="submission" date="2011-05" db="EMBL/GenBank/DDBJ databases">
        <title>Complete sequence of Desulfotomaculum carboxydivorans CO-1-SRB.</title>
        <authorList>
            <consortium name="US DOE Joint Genome Institute"/>
            <person name="Lucas S."/>
            <person name="Han J."/>
            <person name="Lapidus A."/>
            <person name="Cheng J.-F."/>
            <person name="Goodwin L."/>
            <person name="Pitluck S."/>
            <person name="Peters L."/>
            <person name="Mikhailova N."/>
            <person name="Lu M."/>
            <person name="Han C."/>
            <person name="Tapia R."/>
            <person name="Land M."/>
            <person name="Hauser L."/>
            <person name="Kyrpides N."/>
            <person name="Ivanova N."/>
            <person name="Pagani I."/>
            <person name="Stams A."/>
            <person name="Plugge C."/>
            <person name="Muyzer G."/>
            <person name="Kuever J."/>
            <person name="Parshina S."/>
            <person name="Ivanova A."/>
            <person name="Nazina T."/>
            <person name="Woyke T."/>
        </authorList>
    </citation>
    <scope>NUCLEOTIDE SEQUENCE [LARGE SCALE GENOMIC DNA]</scope>
    <source>
        <strain evidence="3">DSM 14880 / VKM B-2319 / CO-1-SRB</strain>
    </source>
</reference>
<dbReference type="RefSeq" id="WP_013810430.1">
    <property type="nucleotide sequence ID" value="NC_015565.1"/>
</dbReference>
<keyword evidence="1" id="KW-0472">Membrane</keyword>
<accession>F6B8G8</accession>
<keyword evidence="3" id="KW-1185">Reference proteome</keyword>
<feature type="transmembrane region" description="Helical" evidence="1">
    <location>
        <begin position="16"/>
        <end position="35"/>
    </location>
</feature>
<dbReference type="HOGENOM" id="CLU_040895_1_0_9"/>
<dbReference type="eggNOG" id="COG0860">
    <property type="taxonomic scope" value="Bacteria"/>
</dbReference>
<dbReference type="Proteomes" id="UP000009226">
    <property type="component" value="Chromosome"/>
</dbReference>